<dbReference type="PANTHER" id="PTHR46438:SF11">
    <property type="entry name" value="LIPASE-RELATED"/>
    <property type="match status" value="1"/>
</dbReference>
<dbReference type="PRINTS" id="PR00412">
    <property type="entry name" value="EPOXHYDRLASE"/>
</dbReference>
<dbReference type="GO" id="GO:0003824">
    <property type="term" value="F:catalytic activity"/>
    <property type="evidence" value="ECO:0007669"/>
    <property type="project" value="InterPro"/>
</dbReference>
<dbReference type="InterPro" id="IPR000073">
    <property type="entry name" value="AB_hydrolase_1"/>
</dbReference>
<dbReference type="InterPro" id="IPR000639">
    <property type="entry name" value="Epox_hydrolase-like"/>
</dbReference>
<name>A0A2V3W4N8_9BACI</name>
<dbReference type="InterPro" id="IPR029058">
    <property type="entry name" value="AB_hydrolase_fold"/>
</dbReference>
<evidence type="ECO:0000259" key="1">
    <source>
        <dbReference type="Pfam" id="PF00561"/>
    </source>
</evidence>
<evidence type="ECO:0000313" key="3">
    <source>
        <dbReference type="Proteomes" id="UP000247978"/>
    </source>
</evidence>
<accession>A0A2V3W4N8</accession>
<dbReference type="Gene3D" id="3.40.50.1820">
    <property type="entry name" value="alpha/beta hydrolase"/>
    <property type="match status" value="1"/>
</dbReference>
<reference evidence="2 3" key="1">
    <citation type="submission" date="2018-05" db="EMBL/GenBank/DDBJ databases">
        <title>Genomic Encyclopedia of Type Strains, Phase IV (KMG-IV): sequencing the most valuable type-strain genomes for metagenomic binning, comparative biology and taxonomic classification.</title>
        <authorList>
            <person name="Goeker M."/>
        </authorList>
    </citation>
    <scope>NUCLEOTIDE SEQUENCE [LARGE SCALE GENOMIC DNA]</scope>
    <source>
        <strain evidence="2 3">DSM 28556</strain>
    </source>
</reference>
<proteinExistence type="predicted"/>
<dbReference type="OrthoDB" id="9808398at2"/>
<dbReference type="SUPFAM" id="SSF53474">
    <property type="entry name" value="alpha/beta-Hydrolases"/>
    <property type="match status" value="1"/>
</dbReference>
<dbReference type="PRINTS" id="PR00111">
    <property type="entry name" value="ABHYDROLASE"/>
</dbReference>
<dbReference type="AlphaFoldDB" id="A0A2V3W4N8"/>
<organism evidence="2 3">
    <name type="scientific">Pseudogracilibacillus auburnensis</name>
    <dbReference type="NCBI Taxonomy" id="1494959"/>
    <lineage>
        <taxon>Bacteria</taxon>
        <taxon>Bacillati</taxon>
        <taxon>Bacillota</taxon>
        <taxon>Bacilli</taxon>
        <taxon>Bacillales</taxon>
        <taxon>Bacillaceae</taxon>
        <taxon>Pseudogracilibacillus</taxon>
    </lineage>
</organism>
<dbReference type="Proteomes" id="UP000247978">
    <property type="component" value="Unassembled WGS sequence"/>
</dbReference>
<dbReference type="EMBL" id="QJJQ01000004">
    <property type="protein sequence ID" value="PXW88048.1"/>
    <property type="molecule type" value="Genomic_DNA"/>
</dbReference>
<protein>
    <submittedName>
        <fullName evidence="2">Pimeloyl-ACP methyl ester carboxylesterase</fullName>
    </submittedName>
</protein>
<comment type="caution">
    <text evidence="2">The sequence shown here is derived from an EMBL/GenBank/DDBJ whole genome shotgun (WGS) entry which is preliminary data.</text>
</comment>
<evidence type="ECO:0000313" key="2">
    <source>
        <dbReference type="EMBL" id="PXW88048.1"/>
    </source>
</evidence>
<dbReference type="PANTHER" id="PTHR46438">
    <property type="entry name" value="ALPHA/BETA-HYDROLASES SUPERFAMILY PROTEIN"/>
    <property type="match status" value="1"/>
</dbReference>
<keyword evidence="3" id="KW-1185">Reference proteome</keyword>
<feature type="domain" description="AB hydrolase-1" evidence="1">
    <location>
        <begin position="21"/>
        <end position="253"/>
    </location>
</feature>
<dbReference type="Pfam" id="PF00561">
    <property type="entry name" value="Abhydrolase_1"/>
    <property type="match status" value="1"/>
</dbReference>
<gene>
    <name evidence="2" type="ORF">DFR56_104199</name>
</gene>
<sequence>MEQYVTVGENNIYVSIKGEGPPIVLIHGTASYHFCWRNIVATLSENYSVYALDLLGYGESDKPVNACYSKEAHAQRVIEVLRKLNLSSVHLIGHSMGGEVSVHVALKAPELVEDLTLIAPDGFRKGVHSFTKYIAKRGLLNGMFKGMLRRPPKPKMMSRMLGLPIETLTPDLLAGWTKPYSDPNMPYIITKTLADDDTGVISSKVCQLSLRVLLIYGTNDKLVPQHVFRAYEKELPNISVEKYEGFGHVLMEECPEKLTESILRFI</sequence>
<dbReference type="RefSeq" id="WP_110394867.1">
    <property type="nucleotide sequence ID" value="NZ_JADIJL010000030.1"/>
</dbReference>